<dbReference type="Gene3D" id="3.40.50.2300">
    <property type="match status" value="1"/>
</dbReference>
<dbReference type="SUPFAM" id="SSF52172">
    <property type="entry name" value="CheY-like"/>
    <property type="match status" value="1"/>
</dbReference>
<evidence type="ECO:0000313" key="5">
    <source>
        <dbReference type="Proteomes" id="UP000245391"/>
    </source>
</evidence>
<name>A0A317F1B6_9SPHI</name>
<feature type="domain" description="Response regulatory" evidence="3">
    <location>
        <begin position="4"/>
        <end position="118"/>
    </location>
</feature>
<dbReference type="EMBL" id="QGNY01000004">
    <property type="protein sequence ID" value="PWS31238.1"/>
    <property type="molecule type" value="Genomic_DNA"/>
</dbReference>
<dbReference type="GO" id="GO:0000160">
    <property type="term" value="P:phosphorelay signal transduction system"/>
    <property type="evidence" value="ECO:0007669"/>
    <property type="project" value="InterPro"/>
</dbReference>
<comment type="caution">
    <text evidence="4">The sequence shown here is derived from an EMBL/GenBank/DDBJ whole genome shotgun (WGS) entry which is preliminary data.</text>
</comment>
<dbReference type="InterPro" id="IPR001789">
    <property type="entry name" value="Sig_transdc_resp-reg_receiver"/>
</dbReference>
<accession>A0A317F1B6</accession>
<proteinExistence type="predicted"/>
<dbReference type="InterPro" id="IPR050595">
    <property type="entry name" value="Bact_response_regulator"/>
</dbReference>
<gene>
    <name evidence="4" type="ORF">DF947_11570</name>
</gene>
<organism evidence="4 5">
    <name type="scientific">Pedobacter paludis</name>
    <dbReference type="NCBI Taxonomy" id="2203212"/>
    <lineage>
        <taxon>Bacteria</taxon>
        <taxon>Pseudomonadati</taxon>
        <taxon>Bacteroidota</taxon>
        <taxon>Sphingobacteriia</taxon>
        <taxon>Sphingobacteriales</taxon>
        <taxon>Sphingobacteriaceae</taxon>
        <taxon>Pedobacter</taxon>
    </lineage>
</organism>
<dbReference type="AlphaFoldDB" id="A0A317F1B6"/>
<keyword evidence="1 2" id="KW-0597">Phosphoprotein</keyword>
<dbReference type="OrthoDB" id="5432534at2"/>
<dbReference type="PROSITE" id="PS50110">
    <property type="entry name" value="RESPONSE_REGULATORY"/>
    <property type="match status" value="1"/>
</dbReference>
<dbReference type="Pfam" id="PF00072">
    <property type="entry name" value="Response_reg"/>
    <property type="match status" value="1"/>
</dbReference>
<dbReference type="PANTHER" id="PTHR44591">
    <property type="entry name" value="STRESS RESPONSE REGULATOR PROTEIN 1"/>
    <property type="match status" value="1"/>
</dbReference>
<keyword evidence="5" id="KW-1185">Reference proteome</keyword>
<dbReference type="PANTHER" id="PTHR44591:SF3">
    <property type="entry name" value="RESPONSE REGULATORY DOMAIN-CONTAINING PROTEIN"/>
    <property type="match status" value="1"/>
</dbReference>
<evidence type="ECO:0000256" key="2">
    <source>
        <dbReference type="PROSITE-ProRule" id="PRU00169"/>
    </source>
</evidence>
<dbReference type="SMART" id="SM00448">
    <property type="entry name" value="REC"/>
    <property type="match status" value="1"/>
</dbReference>
<evidence type="ECO:0000259" key="3">
    <source>
        <dbReference type="PROSITE" id="PS50110"/>
    </source>
</evidence>
<dbReference type="Proteomes" id="UP000245391">
    <property type="component" value="Unassembled WGS sequence"/>
</dbReference>
<dbReference type="InterPro" id="IPR011006">
    <property type="entry name" value="CheY-like_superfamily"/>
</dbReference>
<feature type="modified residue" description="4-aspartylphosphate" evidence="2">
    <location>
        <position position="53"/>
    </location>
</feature>
<dbReference type="RefSeq" id="WP_109929932.1">
    <property type="nucleotide sequence ID" value="NZ_QGNY01000004.1"/>
</dbReference>
<reference evidence="5" key="1">
    <citation type="submission" date="2018-05" db="EMBL/GenBank/DDBJ databases">
        <title>Pedobacter paludis sp. nov., isolated from wetland soil.</title>
        <authorList>
            <person name="Zhang Y."/>
        </authorList>
    </citation>
    <scope>NUCLEOTIDE SEQUENCE [LARGE SCALE GENOMIC DNA]</scope>
    <source>
        <strain evidence="5">R-8</strain>
    </source>
</reference>
<protein>
    <submittedName>
        <fullName evidence="4">Response regulator</fullName>
    </submittedName>
</protein>
<evidence type="ECO:0000256" key="1">
    <source>
        <dbReference type="ARBA" id="ARBA00022553"/>
    </source>
</evidence>
<sequence length="121" mass="13867">MGKRICVLEDNDDIREIISFVLEDEQYEVFSFSNIKDFEKGARDLHPDAFLLDVMLPDGSGLDVCCGLKAETETKNVPVLMMSANFSASQMRNKCSAQDYIHKPFDIYDFVKRIDAQIQYN</sequence>
<evidence type="ECO:0000313" key="4">
    <source>
        <dbReference type="EMBL" id="PWS31238.1"/>
    </source>
</evidence>